<keyword evidence="2" id="KW-1185">Reference proteome</keyword>
<evidence type="ECO:0000313" key="1">
    <source>
        <dbReference type="EMBL" id="MBY8826147.1"/>
    </source>
</evidence>
<accession>A0ABS7PXS6</accession>
<evidence type="ECO:0008006" key="3">
    <source>
        <dbReference type="Google" id="ProtNLM"/>
    </source>
</evidence>
<gene>
    <name evidence="1" type="ORF">K7G82_27850</name>
</gene>
<reference evidence="1 2" key="1">
    <citation type="submission" date="2021-08" db="EMBL/GenBank/DDBJ databases">
        <authorList>
            <person name="Tuo L."/>
        </authorList>
    </citation>
    <scope>NUCLEOTIDE SEQUENCE [LARGE SCALE GENOMIC DNA]</scope>
    <source>
        <strain evidence="1 2">JCM 31229</strain>
    </source>
</reference>
<evidence type="ECO:0000313" key="2">
    <source>
        <dbReference type="Proteomes" id="UP000706039"/>
    </source>
</evidence>
<dbReference type="EMBL" id="JAINVV010000014">
    <property type="protein sequence ID" value="MBY8826147.1"/>
    <property type="molecule type" value="Genomic_DNA"/>
</dbReference>
<protein>
    <recommendedName>
        <fullName evidence="3">Cytochrome c domain-containing protein</fullName>
    </recommendedName>
</protein>
<organism evidence="1 2">
    <name type="scientific">Sphingomonas colocasiae</name>
    <dbReference type="NCBI Taxonomy" id="1848973"/>
    <lineage>
        <taxon>Bacteria</taxon>
        <taxon>Pseudomonadati</taxon>
        <taxon>Pseudomonadota</taxon>
        <taxon>Alphaproteobacteria</taxon>
        <taxon>Sphingomonadales</taxon>
        <taxon>Sphingomonadaceae</taxon>
        <taxon>Sphingomonas</taxon>
    </lineage>
</organism>
<sequence length="311" mass="33982">MFLASAAPAPVALDLVLGDTLPPRLSDFRLFTDARGTRPNDGVEPYDLNTPLFSDYAEKFRYLYLPPGTTARSDGDGLPDFPVGTVLVKSFGYPADMRHPERDVSIIETRLLIRRAHGWVALPYVWNAELGDAELKRGGKRLPVDWIDAQGRSRSISYAVPNQNQCKECHALSGEITPIGPKARNMRGGARATLPVWNDPGTGSLDRRARAYLDVNCGHCHNPKGAASNSGLFLTWEESDRTALGIGKRPVAAGRGSGGLDFDIAPGHPERSILTFRMKTTEPGLAMPELGRATVHDEAIVVIENWIRAMN</sequence>
<dbReference type="Proteomes" id="UP000706039">
    <property type="component" value="Unassembled WGS sequence"/>
</dbReference>
<proteinExistence type="predicted"/>
<comment type="caution">
    <text evidence="1">The sequence shown here is derived from an EMBL/GenBank/DDBJ whole genome shotgun (WGS) entry which is preliminary data.</text>
</comment>
<name>A0ABS7PXS6_9SPHN</name>